<comment type="caution">
    <text evidence="1">The sequence shown here is derived from an EMBL/GenBank/DDBJ whole genome shotgun (WGS) entry which is preliminary data.</text>
</comment>
<dbReference type="AlphaFoldDB" id="A0A101M457"/>
<keyword evidence="1" id="KW-0496">Mitochondrion</keyword>
<evidence type="ECO:0000313" key="1">
    <source>
        <dbReference type="EMBL" id="KUM50746.1"/>
    </source>
</evidence>
<protein>
    <submittedName>
        <fullName evidence="1">Uncharacterized protein</fullName>
    </submittedName>
</protein>
<proteinExistence type="predicted"/>
<accession>A0A101M457</accession>
<name>A0A101M457_PICGL</name>
<sequence>MLPIGPDYLVPIGSLVAPYHLIGGAPLHWVGPYRLNLRAWLPIYPTNTKHIPFVD</sequence>
<gene>
    <name evidence="1" type="ORF">ABT39_MTgene590</name>
</gene>
<dbReference type="EMBL" id="LKAM01000001">
    <property type="protein sequence ID" value="KUM50746.1"/>
    <property type="molecule type" value="Genomic_DNA"/>
</dbReference>
<reference evidence="1" key="1">
    <citation type="journal article" date="2015" name="Genome Biol. Evol.">
        <title>Organellar Genomes of White Spruce (Picea glauca): Assembly and Annotation.</title>
        <authorList>
            <person name="Jackman S.D."/>
            <person name="Warren R.L."/>
            <person name="Gibb E.A."/>
            <person name="Vandervalk B.P."/>
            <person name="Mohamadi H."/>
            <person name="Chu J."/>
            <person name="Raymond A."/>
            <person name="Pleasance S."/>
            <person name="Coope R."/>
            <person name="Wildung M.R."/>
            <person name="Ritland C.E."/>
            <person name="Bousquet J."/>
            <person name="Jones S.J."/>
            <person name="Bohlmann J."/>
            <person name="Birol I."/>
        </authorList>
    </citation>
    <scope>NUCLEOTIDE SEQUENCE [LARGE SCALE GENOMIC DNA]</scope>
    <source>
        <tissue evidence="1">Flushing bud</tissue>
    </source>
</reference>
<organism evidence="1">
    <name type="scientific">Picea glauca</name>
    <name type="common">White spruce</name>
    <name type="synonym">Pinus glauca</name>
    <dbReference type="NCBI Taxonomy" id="3330"/>
    <lineage>
        <taxon>Eukaryota</taxon>
        <taxon>Viridiplantae</taxon>
        <taxon>Streptophyta</taxon>
        <taxon>Embryophyta</taxon>
        <taxon>Tracheophyta</taxon>
        <taxon>Spermatophyta</taxon>
        <taxon>Pinopsida</taxon>
        <taxon>Pinidae</taxon>
        <taxon>Conifers I</taxon>
        <taxon>Pinales</taxon>
        <taxon>Pinaceae</taxon>
        <taxon>Picea</taxon>
    </lineage>
</organism>
<geneLocation type="mitochondrion" evidence="1"/>